<accession>A0A3B7QZB9</accession>
<feature type="transmembrane region" description="Helical" evidence="1">
    <location>
        <begin position="79"/>
        <end position="95"/>
    </location>
</feature>
<feature type="domain" description="DUF8201" evidence="2">
    <location>
        <begin position="14"/>
        <end position="461"/>
    </location>
</feature>
<evidence type="ECO:0000313" key="3">
    <source>
        <dbReference type="EMBL" id="AYA37214.1"/>
    </source>
</evidence>
<dbReference type="Pfam" id="PF26626">
    <property type="entry name" value="DUF8201"/>
    <property type="match status" value="1"/>
</dbReference>
<feature type="transmembrane region" description="Helical" evidence="1">
    <location>
        <begin position="192"/>
        <end position="213"/>
    </location>
</feature>
<evidence type="ECO:0000256" key="1">
    <source>
        <dbReference type="SAM" id="Phobius"/>
    </source>
</evidence>
<sequence length="584" mass="65434">MVRRRVLPTFALRMLTVLLIWLITAVVTTTLGVAAFRLAQRCGVGGASRLPAPEWLSLVGLALLTALLQLWSLVAAVDAWAQAVVALGVGTLLILQRQQVRALWQAQWPARWDAPAKAGGLLLLLLLGWLLMFGTQRPTNFDVGLYQLQTLQWTERYPVVLGLGNLHGRLAFNSSLYLPMALLRWPTAYGPAYGLSSYLYPLMAVVVVRALVAAMRNPEADARRVWVPMLLFLLLMYNFQVWLSSVTADCTTAALLALTLLWYSQHPPASATEAERLVLLVLAALAVTFKLSAAPVLLLPLYATWVHRAAHRWPRTWLLPLGLGLLLGLPWLTRNMLLTGYLIYPLPAVDLFDVDWKLPYEYARMEHSMVVNLARNSAQSPYAPPHQTLWEWLPNWWAPMQGYWGTMVVLALGSPLVAAWRWRRPRTPAEEGWAGAWLVAWLGCMFWFVAGPDFRFGAGFLVVAAIWPWAGPRWPGPAQRGLMAYLPWALLTVWVIHNLRDQLYYVRTQPYQFVLRIAQPELAPVPPTVLLPIAPNLRVRVPRSGTQCWGAELPCTHCVEEGLELRGATLADGFRTRLPVPTGK</sequence>
<proteinExistence type="predicted"/>
<feature type="transmembrane region" description="Helical" evidence="1">
    <location>
        <begin position="432"/>
        <end position="448"/>
    </location>
</feature>
<dbReference type="InterPro" id="IPR058065">
    <property type="entry name" value="LIC_10190-like"/>
</dbReference>
<feature type="transmembrane region" description="Helical" evidence="1">
    <location>
        <begin position="116"/>
        <end position="135"/>
    </location>
</feature>
<evidence type="ECO:0000313" key="4">
    <source>
        <dbReference type="Proteomes" id="UP000262802"/>
    </source>
</evidence>
<gene>
    <name evidence="3" type="ORF">D3Y59_09215</name>
</gene>
<dbReference type="OrthoDB" id="344987at2"/>
<dbReference type="NCBIfam" id="NF047510">
    <property type="entry name" value="LIC_10190_fam"/>
    <property type="match status" value="1"/>
</dbReference>
<protein>
    <recommendedName>
        <fullName evidence="2">DUF8201 domain-containing protein</fullName>
    </recommendedName>
</protein>
<keyword evidence="1" id="KW-0812">Transmembrane</keyword>
<dbReference type="Proteomes" id="UP000262802">
    <property type="component" value="Chromosome"/>
</dbReference>
<organism evidence="3 4">
    <name type="scientific">Hymenobacter oligotrophus</name>
    <dbReference type="NCBI Taxonomy" id="2319843"/>
    <lineage>
        <taxon>Bacteria</taxon>
        <taxon>Pseudomonadati</taxon>
        <taxon>Bacteroidota</taxon>
        <taxon>Cytophagia</taxon>
        <taxon>Cytophagales</taxon>
        <taxon>Hymenobacteraceae</taxon>
        <taxon>Hymenobacter</taxon>
    </lineage>
</organism>
<feature type="transmembrane region" description="Helical" evidence="1">
    <location>
        <begin position="317"/>
        <end position="344"/>
    </location>
</feature>
<feature type="transmembrane region" description="Helical" evidence="1">
    <location>
        <begin position="482"/>
        <end position="499"/>
    </location>
</feature>
<dbReference type="InterPro" id="IPR058514">
    <property type="entry name" value="DUF8201"/>
</dbReference>
<dbReference type="EMBL" id="CP032317">
    <property type="protein sequence ID" value="AYA37214.1"/>
    <property type="molecule type" value="Genomic_DNA"/>
</dbReference>
<dbReference type="KEGG" id="hyh:D3Y59_09215"/>
<feature type="transmembrane region" description="Helical" evidence="1">
    <location>
        <begin position="402"/>
        <end position="420"/>
    </location>
</feature>
<feature type="transmembrane region" description="Helical" evidence="1">
    <location>
        <begin position="277"/>
        <end position="305"/>
    </location>
</feature>
<reference evidence="3 4" key="1">
    <citation type="submission" date="2018-09" db="EMBL/GenBank/DDBJ databases">
        <title>Hymenobacter medium sp. nov., isolated from R2A medium.</title>
        <authorList>
            <person name="Yingchao G."/>
        </authorList>
    </citation>
    <scope>NUCLEOTIDE SEQUENCE [LARGE SCALE GENOMIC DNA]</scope>
    <source>
        <strain evidence="4">sh-6</strain>
    </source>
</reference>
<evidence type="ECO:0000259" key="2">
    <source>
        <dbReference type="Pfam" id="PF26626"/>
    </source>
</evidence>
<feature type="transmembrane region" description="Helical" evidence="1">
    <location>
        <begin position="225"/>
        <end position="243"/>
    </location>
</feature>
<keyword evidence="4" id="KW-1185">Reference proteome</keyword>
<feature type="transmembrane region" description="Helical" evidence="1">
    <location>
        <begin position="12"/>
        <end position="34"/>
    </location>
</feature>
<keyword evidence="1" id="KW-1133">Transmembrane helix</keyword>
<dbReference type="AlphaFoldDB" id="A0A3B7QZB9"/>
<keyword evidence="1" id="KW-0472">Membrane</keyword>
<name>A0A3B7QZB9_9BACT</name>